<sequence length="81" mass="9395">MKQEQIDAIVFEELQNIAPELEPDTLDREEDLRDELDIDSMDFMILIIALGKRLNIRIPDTDHHLLNSINNLLAYLYKSAA</sequence>
<proteinExistence type="predicted"/>
<name>A0A8J7FBV7_9GAMM</name>
<evidence type="ECO:0000313" key="3">
    <source>
        <dbReference type="Proteomes" id="UP000640333"/>
    </source>
</evidence>
<gene>
    <name evidence="2" type="ORF">IOQ59_12535</name>
</gene>
<dbReference type="SUPFAM" id="SSF47336">
    <property type="entry name" value="ACP-like"/>
    <property type="match status" value="1"/>
</dbReference>
<reference evidence="2" key="1">
    <citation type="submission" date="2020-10" db="EMBL/GenBank/DDBJ databases">
        <title>Bacterium isolated from coastal waters sediment.</title>
        <authorList>
            <person name="Chen R.-J."/>
            <person name="Lu D.-C."/>
            <person name="Zhu K.-L."/>
            <person name="Du Z.-J."/>
        </authorList>
    </citation>
    <scope>NUCLEOTIDE SEQUENCE</scope>
    <source>
        <strain evidence="2">N1Y112</strain>
    </source>
</reference>
<dbReference type="AlphaFoldDB" id="A0A8J7FBV7"/>
<dbReference type="InterPro" id="IPR009081">
    <property type="entry name" value="PP-bd_ACP"/>
</dbReference>
<dbReference type="InterPro" id="IPR036736">
    <property type="entry name" value="ACP-like_sf"/>
</dbReference>
<organism evidence="2 3">
    <name type="scientific">Pontibacterium sinense</name>
    <dbReference type="NCBI Taxonomy" id="2781979"/>
    <lineage>
        <taxon>Bacteria</taxon>
        <taxon>Pseudomonadati</taxon>
        <taxon>Pseudomonadota</taxon>
        <taxon>Gammaproteobacteria</taxon>
        <taxon>Oceanospirillales</taxon>
        <taxon>Oceanospirillaceae</taxon>
        <taxon>Pontibacterium</taxon>
    </lineage>
</organism>
<dbReference type="PROSITE" id="PS50075">
    <property type="entry name" value="CARRIER"/>
    <property type="match status" value="1"/>
</dbReference>
<dbReference type="Gene3D" id="1.10.1200.10">
    <property type="entry name" value="ACP-like"/>
    <property type="match status" value="1"/>
</dbReference>
<accession>A0A8J7FBV7</accession>
<dbReference type="EMBL" id="JADEYS010000012">
    <property type="protein sequence ID" value="MBE9398087.1"/>
    <property type="molecule type" value="Genomic_DNA"/>
</dbReference>
<dbReference type="Proteomes" id="UP000640333">
    <property type="component" value="Unassembled WGS sequence"/>
</dbReference>
<comment type="caution">
    <text evidence="2">The sequence shown here is derived from an EMBL/GenBank/DDBJ whole genome shotgun (WGS) entry which is preliminary data.</text>
</comment>
<evidence type="ECO:0000259" key="1">
    <source>
        <dbReference type="PROSITE" id="PS50075"/>
    </source>
</evidence>
<dbReference type="RefSeq" id="WP_193953723.1">
    <property type="nucleotide sequence ID" value="NZ_JADEYS010000012.1"/>
</dbReference>
<evidence type="ECO:0000313" key="2">
    <source>
        <dbReference type="EMBL" id="MBE9398087.1"/>
    </source>
</evidence>
<protein>
    <submittedName>
        <fullName evidence="2">Acyl carrier protein</fullName>
    </submittedName>
</protein>
<keyword evidence="3" id="KW-1185">Reference proteome</keyword>
<dbReference type="Pfam" id="PF00550">
    <property type="entry name" value="PP-binding"/>
    <property type="match status" value="1"/>
</dbReference>
<feature type="domain" description="Carrier" evidence="1">
    <location>
        <begin position="4"/>
        <end position="80"/>
    </location>
</feature>